<protein>
    <submittedName>
        <fullName evidence="2">Uncharacterized protein</fullName>
    </submittedName>
</protein>
<organism evidence="2 4">
    <name type="scientific">Rhizobium tibeticum</name>
    <dbReference type="NCBI Taxonomy" id="501024"/>
    <lineage>
        <taxon>Bacteria</taxon>
        <taxon>Pseudomonadati</taxon>
        <taxon>Pseudomonadota</taxon>
        <taxon>Alphaproteobacteria</taxon>
        <taxon>Hyphomicrobiales</taxon>
        <taxon>Rhizobiaceae</taxon>
        <taxon>Rhizobium/Agrobacterium group</taxon>
        <taxon>Rhizobium</taxon>
    </lineage>
</organism>
<gene>
    <name evidence="2" type="ORF">RTCCBAU85039_4050</name>
    <name evidence="3" type="ORF">SAMN05216228_102091</name>
</gene>
<feature type="compositionally biased region" description="Low complexity" evidence="1">
    <location>
        <begin position="67"/>
        <end position="79"/>
    </location>
</feature>
<evidence type="ECO:0000313" key="3">
    <source>
        <dbReference type="EMBL" id="SEO60689.1"/>
    </source>
</evidence>
<proteinExistence type="predicted"/>
<feature type="region of interest" description="Disordered" evidence="1">
    <location>
        <begin position="51"/>
        <end position="79"/>
    </location>
</feature>
<feature type="region of interest" description="Disordered" evidence="1">
    <location>
        <begin position="1"/>
        <end position="27"/>
    </location>
</feature>
<reference evidence="4" key="3">
    <citation type="submission" date="2016-10" db="EMBL/GenBank/DDBJ databases">
        <authorList>
            <person name="Wibberg D."/>
        </authorList>
    </citation>
    <scope>NUCLEOTIDE SEQUENCE [LARGE SCALE GENOMIC DNA]</scope>
</reference>
<keyword evidence="5" id="KW-1185">Reference proteome</keyword>
<reference evidence="2" key="2">
    <citation type="submission" date="2016-10" db="EMBL/GenBank/DDBJ databases">
        <authorList>
            <person name="de Groot N.N."/>
        </authorList>
    </citation>
    <scope>NUCLEOTIDE SEQUENCE [LARGE SCALE GENOMIC DNA]</scope>
    <source>
        <strain evidence="2">CCBAU85039</strain>
    </source>
</reference>
<dbReference type="AlphaFoldDB" id="A0A1H8R236"/>
<reference evidence="3 5" key="1">
    <citation type="submission" date="2016-10" db="EMBL/GenBank/DDBJ databases">
        <authorList>
            <person name="Varghese N."/>
            <person name="Submissions S."/>
        </authorList>
    </citation>
    <scope>NUCLEOTIDE SEQUENCE [LARGE SCALE GENOMIC DNA]</scope>
    <source>
        <strain evidence="3 5">CGMCC 1.7071</strain>
    </source>
</reference>
<evidence type="ECO:0000313" key="5">
    <source>
        <dbReference type="Proteomes" id="UP000198939"/>
    </source>
</evidence>
<evidence type="ECO:0000313" key="2">
    <source>
        <dbReference type="EMBL" id="SEI05549.1"/>
    </source>
</evidence>
<dbReference type="EMBL" id="FOCV01000020">
    <property type="protein sequence ID" value="SEO60689.1"/>
    <property type="molecule type" value="Genomic_DNA"/>
</dbReference>
<dbReference type="EMBL" id="FNXB01000022">
    <property type="protein sequence ID" value="SEI05549.1"/>
    <property type="molecule type" value="Genomic_DNA"/>
</dbReference>
<dbReference type="Proteomes" id="UP000183063">
    <property type="component" value="Unassembled WGS sequence"/>
</dbReference>
<evidence type="ECO:0000313" key="4">
    <source>
        <dbReference type="Proteomes" id="UP000183063"/>
    </source>
</evidence>
<dbReference type="Proteomes" id="UP000198939">
    <property type="component" value="Unassembled WGS sequence"/>
</dbReference>
<sequence length="79" mass="8089">MSKSGDSRAEAALSRFSPQSVRGLKESRAGLQHRGALGALAYLLATAQASSSPSAMSEIGIRKTTNSSSMVRSGSSSNS</sequence>
<name>A0A1H8R236_9HYPH</name>
<evidence type="ECO:0000256" key="1">
    <source>
        <dbReference type="SAM" id="MobiDB-lite"/>
    </source>
</evidence>
<accession>A0A1H8R236</accession>